<dbReference type="Proteomes" id="UP000887569">
    <property type="component" value="Unplaced"/>
</dbReference>
<feature type="region of interest" description="Disordered" evidence="1">
    <location>
        <begin position="1"/>
        <end position="22"/>
    </location>
</feature>
<sequence length="423" mass="46562">MLSLVDYGDSDSEGQSDDAEYESGMHAEVIINPRKGLDVIATERKIEDGHYTSRTSCVEADPATDEFEPMTSGCDVLASLPSAASSGRYAVNAKIDEEELEELVGRKQWELKLAKKAERKRRKKEKKAKLGKSTKNDDVVKKKTKIDAFGGLMGLDDYSDDDFEEKKEKKRKEGADLKVASNGLLSMLPQPRSHVRSESKGANVMLPSSLRTSKQRLPQELPKEKAVAAEEESDDSDVDPSDFFGLRSNSEVPFIDHQPTVKSDVSYGPSRPPHIHYQDAVESKYTEVGELPSTSEGSSMCGVIDDTEAQRMIYSHDVAAWGGTEATAAAVVENIVDVSVDQALGPNVQANLLKNLHNKSLAEATLSHLAAVPKGKAPIEMVARRKHQITYLATVAVAREEQLAEQWSQNRHMKRVSAQKYGF</sequence>
<feature type="compositionally biased region" description="Acidic residues" evidence="1">
    <location>
        <begin position="8"/>
        <end position="21"/>
    </location>
</feature>
<evidence type="ECO:0000256" key="1">
    <source>
        <dbReference type="SAM" id="MobiDB-lite"/>
    </source>
</evidence>
<dbReference type="Pfam" id="PF10253">
    <property type="entry name" value="PRCC"/>
    <property type="match status" value="1"/>
</dbReference>
<organism evidence="2 3">
    <name type="scientific">Parascaris univalens</name>
    <name type="common">Nematode worm</name>
    <dbReference type="NCBI Taxonomy" id="6257"/>
    <lineage>
        <taxon>Eukaryota</taxon>
        <taxon>Metazoa</taxon>
        <taxon>Ecdysozoa</taxon>
        <taxon>Nematoda</taxon>
        <taxon>Chromadorea</taxon>
        <taxon>Rhabditida</taxon>
        <taxon>Spirurina</taxon>
        <taxon>Ascaridomorpha</taxon>
        <taxon>Ascaridoidea</taxon>
        <taxon>Ascarididae</taxon>
        <taxon>Parascaris</taxon>
    </lineage>
</organism>
<protein>
    <submittedName>
        <fullName evidence="3">Proline-rich protein PRCC</fullName>
    </submittedName>
</protein>
<dbReference type="InterPro" id="IPR018800">
    <property type="entry name" value="PRCC"/>
</dbReference>
<feature type="compositionally biased region" description="Basic residues" evidence="1">
    <location>
        <begin position="117"/>
        <end position="132"/>
    </location>
</feature>
<dbReference type="AlphaFoldDB" id="A0A915CGG2"/>
<feature type="compositionally biased region" description="Acidic residues" evidence="1">
    <location>
        <begin position="229"/>
        <end position="239"/>
    </location>
</feature>
<keyword evidence="2" id="KW-1185">Reference proteome</keyword>
<feature type="region of interest" description="Disordered" evidence="1">
    <location>
        <begin position="116"/>
        <end position="136"/>
    </location>
</feature>
<dbReference type="PANTHER" id="PTHR13621">
    <property type="entry name" value="PROLINE-RICH PROTEIN PRCC"/>
    <property type="match status" value="1"/>
</dbReference>
<evidence type="ECO:0000313" key="2">
    <source>
        <dbReference type="Proteomes" id="UP000887569"/>
    </source>
</evidence>
<evidence type="ECO:0000313" key="3">
    <source>
        <dbReference type="WBParaSite" id="PgR159_g003_t03"/>
    </source>
</evidence>
<dbReference type="WBParaSite" id="PgR159_g003_t03">
    <property type="protein sequence ID" value="PgR159_g003_t03"/>
    <property type="gene ID" value="PgR159_g003"/>
</dbReference>
<name>A0A915CGG2_PARUN</name>
<accession>A0A915CGG2</accession>
<dbReference type="PANTHER" id="PTHR13621:SF2">
    <property type="entry name" value="PROLINE-RICH PROTEIN PRCC"/>
    <property type="match status" value="1"/>
</dbReference>
<reference evidence="3" key="1">
    <citation type="submission" date="2022-11" db="UniProtKB">
        <authorList>
            <consortium name="WormBaseParasite"/>
        </authorList>
    </citation>
    <scope>IDENTIFICATION</scope>
</reference>
<feature type="region of interest" description="Disordered" evidence="1">
    <location>
        <begin position="189"/>
        <end position="239"/>
    </location>
</feature>
<proteinExistence type="predicted"/>
<dbReference type="GO" id="GO:0005634">
    <property type="term" value="C:nucleus"/>
    <property type="evidence" value="ECO:0007669"/>
    <property type="project" value="TreeGrafter"/>
</dbReference>